<dbReference type="SUPFAM" id="SSF50494">
    <property type="entry name" value="Trypsin-like serine proteases"/>
    <property type="match status" value="1"/>
</dbReference>
<feature type="domain" description="Peptidase S1" evidence="3">
    <location>
        <begin position="79"/>
        <end position="289"/>
    </location>
</feature>
<dbReference type="EMBL" id="PXOF01000097">
    <property type="protein sequence ID" value="RGP66120.1"/>
    <property type="molecule type" value="Genomic_DNA"/>
</dbReference>
<dbReference type="Pfam" id="PF00089">
    <property type="entry name" value="Trypsin"/>
    <property type="match status" value="1"/>
</dbReference>
<evidence type="ECO:0000259" key="3">
    <source>
        <dbReference type="PROSITE" id="PS50240"/>
    </source>
</evidence>
<dbReference type="Gene3D" id="2.40.10.10">
    <property type="entry name" value="Trypsin-like serine proteases"/>
    <property type="match status" value="2"/>
</dbReference>
<keyword evidence="4" id="KW-0378">Hydrolase</keyword>
<feature type="signal peptide" evidence="2">
    <location>
        <begin position="1"/>
        <end position="21"/>
    </location>
</feature>
<protein>
    <submittedName>
        <fullName evidence="4">Trypsin serine protease</fullName>
    </submittedName>
</protein>
<dbReference type="GO" id="GO:0006508">
    <property type="term" value="P:proteolysis"/>
    <property type="evidence" value="ECO:0007669"/>
    <property type="project" value="UniProtKB-KW"/>
</dbReference>
<comment type="caution">
    <text evidence="4">The sequence shown here is derived from an EMBL/GenBank/DDBJ whole genome shotgun (WGS) entry which is preliminary data.</text>
</comment>
<organism evidence="4 5">
    <name type="scientific">Fusarium sporotrichioides</name>
    <dbReference type="NCBI Taxonomy" id="5514"/>
    <lineage>
        <taxon>Eukaryota</taxon>
        <taxon>Fungi</taxon>
        <taxon>Dikarya</taxon>
        <taxon>Ascomycota</taxon>
        <taxon>Pezizomycotina</taxon>
        <taxon>Sordariomycetes</taxon>
        <taxon>Hypocreomycetidae</taxon>
        <taxon>Hypocreales</taxon>
        <taxon>Nectriaceae</taxon>
        <taxon>Fusarium</taxon>
    </lineage>
</organism>
<dbReference type="STRING" id="5514.A0A395S136"/>
<dbReference type="AlphaFoldDB" id="A0A395S136"/>
<sequence length="289" mass="32769">MVLLKSFVVIVILALSHFVTASPAQQCQKAECQKEQCQKNKSDKDPIPRIHRISSVDLASYNGAAVPYARPLERRSRFIVGKDDRKEWANKEYPFNIIREIRLGEKVCTGTAVGPRHLMTAQHCFPTKPVPIKIKFKDGKDRVSYAIDVIVSWPEHKQCRGTDDFAILIFDRPIFEKDGYFGAKKFDCKKNTNKPIYKHAGFPVIDRKVERLQQDNIKVTMCNICDQTTQLATDTDVDRGQSGGPLFRTMDGAAWQYGVLSGYQRGVGSIFTSGRNFVNVIAYAREKYP</sequence>
<evidence type="ECO:0000313" key="5">
    <source>
        <dbReference type="Proteomes" id="UP000266152"/>
    </source>
</evidence>
<evidence type="ECO:0000256" key="1">
    <source>
        <dbReference type="ARBA" id="ARBA00022729"/>
    </source>
</evidence>
<gene>
    <name evidence="4" type="ORF">FSPOR_6946</name>
</gene>
<name>A0A395S136_FUSSP</name>
<keyword evidence="5" id="KW-1185">Reference proteome</keyword>
<keyword evidence="4" id="KW-0645">Protease</keyword>
<evidence type="ECO:0000256" key="2">
    <source>
        <dbReference type="SAM" id="SignalP"/>
    </source>
</evidence>
<dbReference type="InterPro" id="IPR009003">
    <property type="entry name" value="Peptidase_S1_PA"/>
</dbReference>
<dbReference type="PROSITE" id="PS50240">
    <property type="entry name" value="TRYPSIN_DOM"/>
    <property type="match status" value="1"/>
</dbReference>
<proteinExistence type="predicted"/>
<dbReference type="PANTHER" id="PTHR15462">
    <property type="entry name" value="SERINE PROTEASE"/>
    <property type="match status" value="1"/>
</dbReference>
<evidence type="ECO:0000313" key="4">
    <source>
        <dbReference type="EMBL" id="RGP66120.1"/>
    </source>
</evidence>
<keyword evidence="1 2" id="KW-0732">Signal</keyword>
<feature type="chain" id="PRO_5017211288" evidence="2">
    <location>
        <begin position="22"/>
        <end position="289"/>
    </location>
</feature>
<dbReference type="InterPro" id="IPR001254">
    <property type="entry name" value="Trypsin_dom"/>
</dbReference>
<accession>A0A395S136</accession>
<dbReference type="PANTHER" id="PTHR15462:SF8">
    <property type="entry name" value="SERINE PROTEASE"/>
    <property type="match status" value="1"/>
</dbReference>
<dbReference type="InterPro" id="IPR043504">
    <property type="entry name" value="Peptidase_S1_PA_chymotrypsin"/>
</dbReference>
<reference evidence="4 5" key="1">
    <citation type="journal article" date="2018" name="PLoS Pathog.">
        <title>Evolution of structural diversity of trichothecenes, a family of toxins produced by plant pathogenic and entomopathogenic fungi.</title>
        <authorList>
            <person name="Proctor R.H."/>
            <person name="McCormick S.P."/>
            <person name="Kim H.S."/>
            <person name="Cardoza R.E."/>
            <person name="Stanley A.M."/>
            <person name="Lindo L."/>
            <person name="Kelly A."/>
            <person name="Brown D.W."/>
            <person name="Lee T."/>
            <person name="Vaughan M.M."/>
            <person name="Alexander N.J."/>
            <person name="Busman M."/>
            <person name="Gutierrez S."/>
        </authorList>
    </citation>
    <scope>NUCLEOTIDE SEQUENCE [LARGE SCALE GENOMIC DNA]</scope>
    <source>
        <strain evidence="4 5">NRRL 3299</strain>
    </source>
</reference>
<dbReference type="GO" id="GO:0004252">
    <property type="term" value="F:serine-type endopeptidase activity"/>
    <property type="evidence" value="ECO:0007669"/>
    <property type="project" value="InterPro"/>
</dbReference>
<dbReference type="Proteomes" id="UP000266152">
    <property type="component" value="Unassembled WGS sequence"/>
</dbReference>
<dbReference type="InterPro" id="IPR050966">
    <property type="entry name" value="Glutamyl_endopeptidase"/>
</dbReference>